<organism evidence="2">
    <name type="scientific">bioreactor metagenome</name>
    <dbReference type="NCBI Taxonomy" id="1076179"/>
    <lineage>
        <taxon>unclassified sequences</taxon>
        <taxon>metagenomes</taxon>
        <taxon>ecological metagenomes</taxon>
    </lineage>
</organism>
<name>A0A645I2N8_9ZZZZ</name>
<accession>A0A645I2N8</accession>
<reference evidence="2" key="1">
    <citation type="submission" date="2019-08" db="EMBL/GenBank/DDBJ databases">
        <authorList>
            <person name="Kucharzyk K."/>
            <person name="Murdoch R.W."/>
            <person name="Higgins S."/>
            <person name="Loffler F."/>
        </authorList>
    </citation>
    <scope>NUCLEOTIDE SEQUENCE</scope>
</reference>
<evidence type="ECO:0000313" key="2">
    <source>
        <dbReference type="EMBL" id="MPN45022.1"/>
    </source>
</evidence>
<gene>
    <name evidence="2" type="ORF">SDC9_192589</name>
</gene>
<dbReference type="EMBL" id="VSSQ01104602">
    <property type="protein sequence ID" value="MPN45022.1"/>
    <property type="molecule type" value="Genomic_DNA"/>
</dbReference>
<evidence type="ECO:0000256" key="1">
    <source>
        <dbReference type="SAM" id="MobiDB-lite"/>
    </source>
</evidence>
<proteinExistence type="predicted"/>
<comment type="caution">
    <text evidence="2">The sequence shown here is derived from an EMBL/GenBank/DDBJ whole genome shotgun (WGS) entry which is preliminary data.</text>
</comment>
<feature type="region of interest" description="Disordered" evidence="1">
    <location>
        <begin position="27"/>
        <end position="55"/>
    </location>
</feature>
<dbReference type="AlphaFoldDB" id="A0A645I2N8"/>
<sequence length="109" mass="11619">MLGVEVADVASSVEQQGHPLAQVRPVPALHRLPAGHAHHPGGVPRQPGQLARGDRRISRIEVERIVEEGHVPTGANHLAQAEIQLLAPVGPGPVHLSPRSTIVSLSHRR</sequence>
<protein>
    <submittedName>
        <fullName evidence="2">Uncharacterized protein</fullName>
    </submittedName>
</protein>